<dbReference type="Proteomes" id="UP000561417">
    <property type="component" value="Unassembled WGS sequence"/>
</dbReference>
<accession>A0A840NTQ2</accession>
<sequence>MVSFFNSCDLHVAVSCEVQANGFFMILHQKDCNEEMHLR</sequence>
<name>A0A840NTQ2_9HYPH</name>
<organism evidence="1 2">
    <name type="scientific">Bartonella callosciuri</name>
    <dbReference type="NCBI Taxonomy" id="686223"/>
    <lineage>
        <taxon>Bacteria</taxon>
        <taxon>Pseudomonadati</taxon>
        <taxon>Pseudomonadota</taxon>
        <taxon>Alphaproteobacteria</taxon>
        <taxon>Hyphomicrobiales</taxon>
        <taxon>Bartonellaceae</taxon>
        <taxon>Bartonella</taxon>
    </lineage>
</organism>
<comment type="caution">
    <text evidence="1">The sequence shown here is derived from an EMBL/GenBank/DDBJ whole genome shotgun (WGS) entry which is preliminary data.</text>
</comment>
<proteinExistence type="predicted"/>
<dbReference type="EMBL" id="JACHIM010000013">
    <property type="protein sequence ID" value="MBB5074441.1"/>
    <property type="molecule type" value="Genomic_DNA"/>
</dbReference>
<keyword evidence="2" id="KW-1185">Reference proteome</keyword>
<gene>
    <name evidence="1" type="ORF">HNQ69_001583</name>
</gene>
<dbReference type="AlphaFoldDB" id="A0A840NTQ2"/>
<reference evidence="1 2" key="1">
    <citation type="submission" date="2020-08" db="EMBL/GenBank/DDBJ databases">
        <title>Genomic Encyclopedia of Type Strains, Phase IV (KMG-IV): sequencing the most valuable type-strain genomes for metagenomic binning, comparative biology and taxonomic classification.</title>
        <authorList>
            <person name="Goeker M."/>
        </authorList>
    </citation>
    <scope>NUCLEOTIDE SEQUENCE [LARGE SCALE GENOMIC DNA]</scope>
    <source>
        <strain evidence="1 2">DSM 28538</strain>
    </source>
</reference>
<evidence type="ECO:0000313" key="2">
    <source>
        <dbReference type="Proteomes" id="UP000561417"/>
    </source>
</evidence>
<protein>
    <submittedName>
        <fullName evidence="1">Uncharacterized protein</fullName>
    </submittedName>
</protein>
<evidence type="ECO:0000313" key="1">
    <source>
        <dbReference type="EMBL" id="MBB5074441.1"/>
    </source>
</evidence>